<dbReference type="GO" id="GO:0046677">
    <property type="term" value="P:response to antibiotic"/>
    <property type="evidence" value="ECO:0007669"/>
    <property type="project" value="InterPro"/>
</dbReference>
<evidence type="ECO:0000313" key="2">
    <source>
        <dbReference type="Proteomes" id="UP000502508"/>
    </source>
</evidence>
<sequence length="414" mass="44514">MRDNVVHLRTPDPDAPLDDLEPLREIVGDARVVALGESAHFIREFTQARQRILRFLVERCGFSAFAFEYGFSEGFALDRWVRDGADVDLTEVSEAASAWGSGDLMRFLRGLTTGSGRPVHFAGIDFPEAGGSLLPALIPLAEYLRGVDADALPSIDAAIATAERFATASAASAAPAWAQLETAEQDALTATLARLLLRFRGLGPLYVERGTLYDYDVALRRLEAAACGDYMLRAMNGLFTGTGLPADMSVRDRYMADSVGWHLEHADPDTRLVLAAHNNHIQRTPVSYGGVLTTLPMGLHLDRALGTAYLPIALTSTADHTAEMRLDSSTAAGFTVVDTPIPPPEPGSVEAAMLEAGVRFGLVDLRRAPVAAVERLDRIRSQSGYMHTPVADAFDAVLAVPDATVEEGLAISGR</sequence>
<dbReference type="Gene3D" id="3.30.1870.10">
    <property type="entry name" value="EreA-like, domain 2"/>
    <property type="match status" value="1"/>
</dbReference>
<evidence type="ECO:0008006" key="3">
    <source>
        <dbReference type="Google" id="ProtNLM"/>
    </source>
</evidence>
<dbReference type="CDD" id="cd14728">
    <property type="entry name" value="Ere-like"/>
    <property type="match status" value="1"/>
</dbReference>
<protein>
    <recommendedName>
        <fullName evidence="3">Erythromycin esterase</fullName>
    </recommendedName>
</protein>
<dbReference type="InterPro" id="IPR016273">
    <property type="entry name" value="Emycin_Estase_proteobac"/>
</dbReference>
<dbReference type="KEGG" id="pfla:Pflav_001770"/>
<keyword evidence="2" id="KW-1185">Reference proteome</keyword>
<reference evidence="1 2" key="2">
    <citation type="submission" date="2020-03" db="EMBL/GenBank/DDBJ databases">
        <authorList>
            <person name="Ichikawa N."/>
            <person name="Kimura A."/>
            <person name="Kitahashi Y."/>
            <person name="Uohara A."/>
        </authorList>
    </citation>
    <scope>NUCLEOTIDE SEQUENCE [LARGE SCALE GENOMIC DNA]</scope>
    <source>
        <strain evidence="1 2">NBRC 107702</strain>
    </source>
</reference>
<dbReference type="SUPFAM" id="SSF159501">
    <property type="entry name" value="EreA/ChaN-like"/>
    <property type="match status" value="1"/>
</dbReference>
<reference evidence="1 2" key="1">
    <citation type="submission" date="2020-03" db="EMBL/GenBank/DDBJ databases">
        <title>Whole genome shotgun sequence of Phytohabitans flavus NBRC 107702.</title>
        <authorList>
            <person name="Komaki H."/>
            <person name="Tamura T."/>
        </authorList>
    </citation>
    <scope>NUCLEOTIDE SEQUENCE [LARGE SCALE GENOMIC DNA]</scope>
    <source>
        <strain evidence="1 2">NBRC 107702</strain>
    </source>
</reference>
<accession>A0A6F8XIY8</accession>
<organism evidence="1 2">
    <name type="scientific">Phytohabitans flavus</name>
    <dbReference type="NCBI Taxonomy" id="1076124"/>
    <lineage>
        <taxon>Bacteria</taxon>
        <taxon>Bacillati</taxon>
        <taxon>Actinomycetota</taxon>
        <taxon>Actinomycetes</taxon>
        <taxon>Micromonosporales</taxon>
        <taxon>Micromonosporaceae</taxon>
    </lineage>
</organism>
<dbReference type="Gene3D" id="3.40.1660.10">
    <property type="entry name" value="EreA-like (biosynthetic domain)"/>
    <property type="match status" value="1"/>
</dbReference>
<proteinExistence type="predicted"/>
<dbReference type="Proteomes" id="UP000502508">
    <property type="component" value="Chromosome"/>
</dbReference>
<dbReference type="Pfam" id="PF05139">
    <property type="entry name" value="Erythro_esteras"/>
    <property type="match status" value="1"/>
</dbReference>
<dbReference type="InterPro" id="IPR052036">
    <property type="entry name" value="Hydrolase/PRTase-associated"/>
</dbReference>
<evidence type="ECO:0000313" key="1">
    <source>
        <dbReference type="EMBL" id="BCB73767.1"/>
    </source>
</evidence>
<dbReference type="PANTHER" id="PTHR31299">
    <property type="entry name" value="ESTERASE, PUTATIVE (AFU_ORTHOLOGUE AFUA_1G05850)-RELATED"/>
    <property type="match status" value="1"/>
</dbReference>
<name>A0A6F8XIY8_9ACTN</name>
<gene>
    <name evidence="1" type="ORF">Pflav_001770</name>
</gene>
<dbReference type="EMBL" id="AP022870">
    <property type="protein sequence ID" value="BCB73767.1"/>
    <property type="molecule type" value="Genomic_DNA"/>
</dbReference>
<dbReference type="PANTHER" id="PTHR31299:SF0">
    <property type="entry name" value="ESTERASE, PUTATIVE (AFU_ORTHOLOGUE AFUA_1G05850)-RELATED"/>
    <property type="match status" value="1"/>
</dbReference>
<dbReference type="InterPro" id="IPR007815">
    <property type="entry name" value="Emycin_Estase"/>
</dbReference>
<dbReference type="AlphaFoldDB" id="A0A6F8XIY8"/>
<dbReference type="Gene3D" id="1.20.1440.30">
    <property type="entry name" value="Biosynthetic Protein domain"/>
    <property type="match status" value="1"/>
</dbReference>
<dbReference type="PIRSF" id="PIRSF000880">
    <property type="entry name" value="Eryth_est"/>
    <property type="match status" value="1"/>
</dbReference>
<dbReference type="RefSeq" id="WP_173032914.1">
    <property type="nucleotide sequence ID" value="NZ_AP022870.1"/>
</dbReference>